<accession>A0ABN7VR24</accession>
<sequence length="52" mass="6193">MAEQVIFAWCQQPNLNIIYGKMNTIWIKLFDMLKKNKGCPPVIEVFEIDHHF</sequence>
<proteinExistence type="predicted"/>
<reference evidence="1 2" key="1">
    <citation type="submission" date="2021-06" db="EMBL/GenBank/DDBJ databases">
        <authorList>
            <person name="Kallberg Y."/>
            <person name="Tangrot J."/>
            <person name="Rosling A."/>
        </authorList>
    </citation>
    <scope>NUCLEOTIDE SEQUENCE [LARGE SCALE GENOMIC DNA]</scope>
    <source>
        <strain evidence="1 2">120-4 pot B 10/14</strain>
    </source>
</reference>
<gene>
    <name evidence="1" type="ORF">GMARGA_LOCUS21184</name>
</gene>
<name>A0ABN7VR24_GIGMA</name>
<protein>
    <submittedName>
        <fullName evidence="1">43534_t:CDS:1</fullName>
    </submittedName>
</protein>
<evidence type="ECO:0000313" key="1">
    <source>
        <dbReference type="EMBL" id="CAG8790686.1"/>
    </source>
</evidence>
<dbReference type="Proteomes" id="UP000789901">
    <property type="component" value="Unassembled WGS sequence"/>
</dbReference>
<dbReference type="EMBL" id="CAJVQB010019308">
    <property type="protein sequence ID" value="CAG8790686.1"/>
    <property type="molecule type" value="Genomic_DNA"/>
</dbReference>
<evidence type="ECO:0000313" key="2">
    <source>
        <dbReference type="Proteomes" id="UP000789901"/>
    </source>
</evidence>
<organism evidence="1 2">
    <name type="scientific">Gigaspora margarita</name>
    <dbReference type="NCBI Taxonomy" id="4874"/>
    <lineage>
        <taxon>Eukaryota</taxon>
        <taxon>Fungi</taxon>
        <taxon>Fungi incertae sedis</taxon>
        <taxon>Mucoromycota</taxon>
        <taxon>Glomeromycotina</taxon>
        <taxon>Glomeromycetes</taxon>
        <taxon>Diversisporales</taxon>
        <taxon>Gigasporaceae</taxon>
        <taxon>Gigaspora</taxon>
    </lineage>
</organism>
<feature type="non-terminal residue" evidence="1">
    <location>
        <position position="52"/>
    </location>
</feature>
<comment type="caution">
    <text evidence="1">The sequence shown here is derived from an EMBL/GenBank/DDBJ whole genome shotgun (WGS) entry which is preliminary data.</text>
</comment>
<keyword evidence="2" id="KW-1185">Reference proteome</keyword>